<keyword evidence="4" id="KW-1185">Reference proteome</keyword>
<reference evidence="3" key="2">
    <citation type="submission" date="2023-01" db="EMBL/GenBank/DDBJ databases">
        <authorList>
            <person name="Sun Q."/>
            <person name="Evtushenko L."/>
        </authorList>
    </citation>
    <scope>NUCLEOTIDE SEQUENCE</scope>
    <source>
        <strain evidence="3">VKM B-2935</strain>
    </source>
</reference>
<keyword evidence="1" id="KW-1133">Transmembrane helix</keyword>
<sequence length="372" mass="43273">MKFDTAAFRARYRADIHPHYNAWLHGGFVLLFGAVCIGLFWSHAHNVRPWEWLAIPVAVLFQNWGEYMVHKNMGHRKHGYSALFYKRHTGDHHSFFAHGQMAFETRQDWRVIFFPPWLIVVYALVSLGVWWVLSLFNDNVAALFSGAMLLGYLAYEILHACEHLPEQHPVSSWPWVRQMRRLHALHHARELMHSHNFNIVFPLWDWVYGTLYWEPENATAHLRTNRVLQHHVDIARSPEQVFAYVSCPTRWHEWHPYHVAIKGPKGSLPAGSHFEYEGGRAGSLSWDVLAVQPGQRWQASARGKYGLAMVVTYDCTATATGTRFTRTLEYRFANWIGRTADRLFVHRRIEQDSVALLRTLGQVAERVLPHVP</sequence>
<dbReference type="GO" id="GO:0016491">
    <property type="term" value="F:oxidoreductase activity"/>
    <property type="evidence" value="ECO:0007669"/>
    <property type="project" value="InterPro"/>
</dbReference>
<reference evidence="3" key="1">
    <citation type="journal article" date="2014" name="Int. J. Syst. Evol. Microbiol.">
        <title>Complete genome sequence of Corynebacterium casei LMG S-19264T (=DSM 44701T), isolated from a smear-ripened cheese.</title>
        <authorList>
            <consortium name="US DOE Joint Genome Institute (JGI-PGF)"/>
            <person name="Walter F."/>
            <person name="Albersmeier A."/>
            <person name="Kalinowski J."/>
            <person name="Ruckert C."/>
        </authorList>
    </citation>
    <scope>NUCLEOTIDE SEQUENCE</scope>
    <source>
        <strain evidence="3">VKM B-2935</strain>
    </source>
</reference>
<dbReference type="SUPFAM" id="SSF55961">
    <property type="entry name" value="Bet v1-like"/>
    <property type="match status" value="1"/>
</dbReference>
<evidence type="ECO:0000313" key="3">
    <source>
        <dbReference type="EMBL" id="GLK90203.1"/>
    </source>
</evidence>
<organism evidence="3 4">
    <name type="scientific">Pseudomonas turukhanskensis</name>
    <dbReference type="NCBI Taxonomy" id="1806536"/>
    <lineage>
        <taxon>Bacteria</taxon>
        <taxon>Pseudomonadati</taxon>
        <taxon>Pseudomonadota</taxon>
        <taxon>Gammaproteobacteria</taxon>
        <taxon>Pseudomonadales</taxon>
        <taxon>Pseudomonadaceae</taxon>
        <taxon>Pseudomonas</taxon>
    </lineage>
</organism>
<comment type="caution">
    <text evidence="3">The sequence shown here is derived from an EMBL/GenBank/DDBJ whole genome shotgun (WGS) entry which is preliminary data.</text>
</comment>
<feature type="transmembrane region" description="Helical" evidence="1">
    <location>
        <begin position="111"/>
        <end position="133"/>
    </location>
</feature>
<feature type="transmembrane region" description="Helical" evidence="1">
    <location>
        <begin position="50"/>
        <end position="69"/>
    </location>
</feature>
<evidence type="ECO:0000259" key="2">
    <source>
        <dbReference type="Pfam" id="PF04116"/>
    </source>
</evidence>
<dbReference type="InterPro" id="IPR023393">
    <property type="entry name" value="START-like_dom_sf"/>
</dbReference>
<dbReference type="Pfam" id="PF04116">
    <property type="entry name" value="FA_hydroxylase"/>
    <property type="match status" value="1"/>
</dbReference>
<dbReference type="CDD" id="cd07812">
    <property type="entry name" value="SRPBCC"/>
    <property type="match status" value="1"/>
</dbReference>
<proteinExistence type="predicted"/>
<dbReference type="Pfam" id="PF10604">
    <property type="entry name" value="Polyketide_cyc2"/>
    <property type="match status" value="1"/>
</dbReference>
<dbReference type="AlphaFoldDB" id="A0A9W6KB02"/>
<dbReference type="EMBL" id="BSFN01000009">
    <property type="protein sequence ID" value="GLK90203.1"/>
    <property type="molecule type" value="Genomic_DNA"/>
</dbReference>
<accession>A0A9W6KB02</accession>
<dbReference type="Gene3D" id="3.30.530.20">
    <property type="match status" value="1"/>
</dbReference>
<dbReference type="GO" id="GO:0005506">
    <property type="term" value="F:iron ion binding"/>
    <property type="evidence" value="ECO:0007669"/>
    <property type="project" value="InterPro"/>
</dbReference>
<dbReference type="InterPro" id="IPR006694">
    <property type="entry name" value="Fatty_acid_hydroxylase"/>
</dbReference>
<feature type="transmembrane region" description="Helical" evidence="1">
    <location>
        <begin position="20"/>
        <end position="44"/>
    </location>
</feature>
<dbReference type="GO" id="GO:0008610">
    <property type="term" value="P:lipid biosynthetic process"/>
    <property type="evidence" value="ECO:0007669"/>
    <property type="project" value="InterPro"/>
</dbReference>
<dbReference type="Proteomes" id="UP001143328">
    <property type="component" value="Unassembled WGS sequence"/>
</dbReference>
<evidence type="ECO:0000256" key="1">
    <source>
        <dbReference type="SAM" id="Phobius"/>
    </source>
</evidence>
<name>A0A9W6KB02_9PSED</name>
<dbReference type="RefSeq" id="WP_271196395.1">
    <property type="nucleotide sequence ID" value="NZ_BSFN01000009.1"/>
</dbReference>
<protein>
    <recommendedName>
        <fullName evidence="2">Fatty acid hydroxylase domain-containing protein</fullName>
    </recommendedName>
</protein>
<keyword evidence="1" id="KW-0472">Membrane</keyword>
<evidence type="ECO:0000313" key="4">
    <source>
        <dbReference type="Proteomes" id="UP001143328"/>
    </source>
</evidence>
<dbReference type="InterPro" id="IPR019587">
    <property type="entry name" value="Polyketide_cyclase/dehydratase"/>
</dbReference>
<feature type="domain" description="Fatty acid hydroxylase" evidence="2">
    <location>
        <begin position="57"/>
        <end position="210"/>
    </location>
</feature>
<keyword evidence="1" id="KW-0812">Transmembrane</keyword>
<gene>
    <name evidence="3" type="ORF">GCM10017655_32650</name>
</gene>